<dbReference type="Proteomes" id="UP000320722">
    <property type="component" value="Chromosome"/>
</dbReference>
<evidence type="ECO:0000256" key="2">
    <source>
        <dbReference type="SAM" id="Phobius"/>
    </source>
</evidence>
<evidence type="ECO:0000256" key="1">
    <source>
        <dbReference type="SAM" id="MobiDB-lite"/>
    </source>
</evidence>
<evidence type="ECO:0000313" key="4">
    <source>
        <dbReference type="Proteomes" id="UP000320722"/>
    </source>
</evidence>
<protein>
    <submittedName>
        <fullName evidence="3">RDD family protein</fullName>
    </submittedName>
</protein>
<organism evidence="3 4">
    <name type="scientific">Gimesia chilikensis</name>
    <dbReference type="NCBI Taxonomy" id="2605989"/>
    <lineage>
        <taxon>Bacteria</taxon>
        <taxon>Pseudomonadati</taxon>
        <taxon>Planctomycetota</taxon>
        <taxon>Planctomycetia</taxon>
        <taxon>Planctomycetales</taxon>
        <taxon>Planctomycetaceae</taxon>
        <taxon>Gimesia</taxon>
    </lineage>
</organism>
<keyword evidence="2" id="KW-0812">Transmembrane</keyword>
<keyword evidence="2" id="KW-0472">Membrane</keyword>
<dbReference type="RefSeq" id="WP_145035705.1">
    <property type="nucleotide sequence ID" value="NZ_CP036347.1"/>
</dbReference>
<dbReference type="EMBL" id="CP036347">
    <property type="protein sequence ID" value="QDU00538.1"/>
    <property type="molecule type" value="Genomic_DNA"/>
</dbReference>
<name>A0A517W5K2_9PLAN</name>
<feature type="region of interest" description="Disordered" evidence="1">
    <location>
        <begin position="49"/>
        <end position="124"/>
    </location>
</feature>
<accession>A0A517W5K2</accession>
<sequence length="272" mass="29265">MNSSDLCQRLRVSESQFRKICQHLKIAAADDIQRTFTPREIQRLQHFVETRRSAAGKKNATKIKSGTSTPDSTTPPKPTSSEKPRVVEQTAPTKPAPAEKPVEPTALPTRTGTDSESKTPKVVAGLPESETATVLLRAIAYVIDALLTLILAPLVLIPILGQILIGLMLCCYWLFRDAAGASPGKLLLGLQVSNNSADPARVGPRILRNIPLCIGPFLFCIPIIGFVIGVPVAILVVLTEVGMLLVTGRRIGDLLGDTSIKTVPKVRLVSEP</sequence>
<proteinExistence type="predicted"/>
<keyword evidence="2" id="KW-1133">Transmembrane helix</keyword>
<feature type="transmembrane region" description="Helical" evidence="2">
    <location>
        <begin position="214"/>
        <end position="239"/>
    </location>
</feature>
<evidence type="ECO:0000313" key="3">
    <source>
        <dbReference type="EMBL" id="QDU00538.1"/>
    </source>
</evidence>
<dbReference type="AlphaFoldDB" id="A0A517W5K2"/>
<gene>
    <name evidence="3" type="ORF">V6x_02130</name>
</gene>
<feature type="transmembrane region" description="Helical" evidence="2">
    <location>
        <begin position="146"/>
        <end position="175"/>
    </location>
</feature>
<reference evidence="3 4" key="1">
    <citation type="submission" date="2019-02" db="EMBL/GenBank/DDBJ databases">
        <title>Deep-cultivation of Planctomycetes and their phenomic and genomic characterization uncovers novel biology.</title>
        <authorList>
            <person name="Wiegand S."/>
            <person name="Jogler M."/>
            <person name="Boedeker C."/>
            <person name="Pinto D."/>
            <person name="Vollmers J."/>
            <person name="Rivas-Marin E."/>
            <person name="Kohn T."/>
            <person name="Peeters S.H."/>
            <person name="Heuer A."/>
            <person name="Rast P."/>
            <person name="Oberbeckmann S."/>
            <person name="Bunk B."/>
            <person name="Jeske O."/>
            <person name="Meyerdierks A."/>
            <person name="Storesund J.E."/>
            <person name="Kallscheuer N."/>
            <person name="Luecker S."/>
            <person name="Lage O.M."/>
            <person name="Pohl T."/>
            <person name="Merkel B.J."/>
            <person name="Hornburger P."/>
            <person name="Mueller R.-W."/>
            <person name="Bruemmer F."/>
            <person name="Labrenz M."/>
            <person name="Spormann A.M."/>
            <person name="Op den Camp H."/>
            <person name="Overmann J."/>
            <person name="Amann R."/>
            <person name="Jetten M.S.M."/>
            <person name="Mascher T."/>
            <person name="Medema M.H."/>
            <person name="Devos D.P."/>
            <person name="Kaster A.-K."/>
            <person name="Ovreas L."/>
            <person name="Rohde M."/>
            <person name="Galperin M.Y."/>
            <person name="Jogler C."/>
        </authorList>
    </citation>
    <scope>NUCLEOTIDE SEQUENCE [LARGE SCALE GENOMIC DNA]</scope>
    <source>
        <strain evidence="3 4">V6</strain>
    </source>
</reference>